<evidence type="ECO:0008006" key="2">
    <source>
        <dbReference type="Google" id="ProtNLM"/>
    </source>
</evidence>
<organism evidence="1">
    <name type="scientific">hydrothermal vent metagenome</name>
    <dbReference type="NCBI Taxonomy" id="652676"/>
    <lineage>
        <taxon>unclassified sequences</taxon>
        <taxon>metagenomes</taxon>
        <taxon>ecological metagenomes</taxon>
    </lineage>
</organism>
<proteinExistence type="predicted"/>
<name>A0A3B1C6Y4_9ZZZZ</name>
<dbReference type="AlphaFoldDB" id="A0A3B1C6Y4"/>
<evidence type="ECO:0000313" key="1">
    <source>
        <dbReference type="EMBL" id="VAX23862.1"/>
    </source>
</evidence>
<dbReference type="SUPFAM" id="SSF54913">
    <property type="entry name" value="GlnB-like"/>
    <property type="match status" value="1"/>
</dbReference>
<reference evidence="1" key="1">
    <citation type="submission" date="2018-06" db="EMBL/GenBank/DDBJ databases">
        <authorList>
            <person name="Zhirakovskaya E."/>
        </authorList>
    </citation>
    <scope>NUCLEOTIDE SEQUENCE</scope>
</reference>
<accession>A0A3B1C6Y4</accession>
<dbReference type="InterPro" id="IPR011322">
    <property type="entry name" value="N-reg_PII-like_a/b"/>
</dbReference>
<protein>
    <recommendedName>
        <fullName evidence="2">Nitrogen regulatory protein P-II</fullName>
    </recommendedName>
</protein>
<dbReference type="EMBL" id="UOGA01000255">
    <property type="protein sequence ID" value="VAX23862.1"/>
    <property type="molecule type" value="Genomic_DNA"/>
</dbReference>
<sequence>MKTVESKVIIAFVPTGVGTRVGAELASEKQIMSWFVGHARGHTLSGQIERKGIGEWMEKEVLTVVIPKVQADELFDYIFWKADIDQRHGGFMFMTDLKSATPIILQTVNEDMTGK</sequence>
<gene>
    <name evidence="1" type="ORF">MNBD_NITROSPINAE04-192</name>
</gene>